<name>A0A1G2Q4N8_9BACT</name>
<evidence type="ECO:0000313" key="3">
    <source>
        <dbReference type="Proteomes" id="UP000177575"/>
    </source>
</evidence>
<feature type="transmembrane region" description="Helical" evidence="1">
    <location>
        <begin position="238"/>
        <end position="258"/>
    </location>
</feature>
<dbReference type="EMBL" id="MHTC01000013">
    <property type="protein sequence ID" value="OHA55527.1"/>
    <property type="molecule type" value="Genomic_DNA"/>
</dbReference>
<evidence type="ECO:0000256" key="1">
    <source>
        <dbReference type="SAM" id="Phobius"/>
    </source>
</evidence>
<dbReference type="Proteomes" id="UP000177575">
    <property type="component" value="Unassembled WGS sequence"/>
</dbReference>
<reference evidence="2 3" key="1">
    <citation type="journal article" date="2016" name="Nat. Commun.">
        <title>Thousands of microbial genomes shed light on interconnected biogeochemical processes in an aquifer system.</title>
        <authorList>
            <person name="Anantharaman K."/>
            <person name="Brown C.T."/>
            <person name="Hug L.A."/>
            <person name="Sharon I."/>
            <person name="Castelle C.J."/>
            <person name="Probst A.J."/>
            <person name="Thomas B.C."/>
            <person name="Singh A."/>
            <person name="Wilkins M.J."/>
            <person name="Karaoz U."/>
            <person name="Brodie E.L."/>
            <person name="Williams K.H."/>
            <person name="Hubbard S.S."/>
            <person name="Banfield J.F."/>
        </authorList>
    </citation>
    <scope>NUCLEOTIDE SEQUENCE [LARGE SCALE GENOMIC DNA]</scope>
</reference>
<protein>
    <recommendedName>
        <fullName evidence="4">Transglycosylase SLT domain-containing protein</fullName>
    </recommendedName>
</protein>
<organism evidence="2 3">
    <name type="scientific">Candidatus Veblenbacteria bacterium RIFOXYB1_FULL_43_13</name>
    <dbReference type="NCBI Taxonomy" id="1802426"/>
    <lineage>
        <taxon>Bacteria</taxon>
        <taxon>Candidatus Vebleniibacteriota</taxon>
    </lineage>
</organism>
<comment type="caution">
    <text evidence="2">The sequence shown here is derived from an EMBL/GenBank/DDBJ whole genome shotgun (WGS) entry which is preliminary data.</text>
</comment>
<sequence length="503" mass="53827">MKIKANSIKLRRSIYILLAMPILFTIGNFDIALAQSTNLCVAGGGICQAAPCTLPNIRELPSLNGYCSSGQVCCGLPQTCLPEGTQKQGVLCADLNPGCCPNLGLFCADEEIQTCTDSTFNLVGGLSPSTACPSLKTVKVAVCKKFPEEKVEKEEPVYFKPQITIPGSITIGGKVIEFVKGKGVEITGNTAAQYFAVFYKFFVAALAVMAIVMAMWGGFKRIMAAGSPEKIKGANETIVGALTGIVIGLISYSLLSLVNPALISFKTLTIEPIKKESLEFLTDSQFQAITGKAPLKPMGEEMKGKIRQAASSTGVPYCVFYAIFQHESGGDEKAVGFDENVRKTGVTARRAFVDGYNCVQTHSKTAASSCSITGSAKNDDKKDNINPSVSDLGLDWRYSRGFGVGQITIFPTDSVWQAAGGRKGATCGGVPCIIINGHEYLPKDLFDFDKNIQAMADLWKSDKCPGSTVTRECFVRYNGSGKHAEQYGTSAFAAYEACLETSQ</sequence>
<keyword evidence="1" id="KW-0812">Transmembrane</keyword>
<accession>A0A1G2Q4N8</accession>
<keyword evidence="1" id="KW-0472">Membrane</keyword>
<evidence type="ECO:0000313" key="2">
    <source>
        <dbReference type="EMBL" id="OHA55527.1"/>
    </source>
</evidence>
<feature type="transmembrane region" description="Helical" evidence="1">
    <location>
        <begin position="197"/>
        <end position="217"/>
    </location>
</feature>
<evidence type="ECO:0008006" key="4">
    <source>
        <dbReference type="Google" id="ProtNLM"/>
    </source>
</evidence>
<dbReference type="AlphaFoldDB" id="A0A1G2Q4N8"/>
<gene>
    <name evidence="2" type="ORF">A2388_02610</name>
</gene>
<keyword evidence="1" id="KW-1133">Transmembrane helix</keyword>
<proteinExistence type="predicted"/>